<gene>
    <name evidence="12" type="ORF">DASC09_023460</name>
</gene>
<evidence type="ECO:0000256" key="3">
    <source>
        <dbReference type="ARBA" id="ARBA00022448"/>
    </source>
</evidence>
<keyword evidence="8 11" id="KW-1133">Transmembrane helix</keyword>
<dbReference type="EMBL" id="BTFZ01000004">
    <property type="protein sequence ID" value="GMM35021.1"/>
    <property type="molecule type" value="Genomic_DNA"/>
</dbReference>
<comment type="subcellular location">
    <subcellularLocation>
        <location evidence="1">Endoplasmic reticulum membrane</location>
        <topology evidence="1">Multi-pass membrane protein</topology>
    </subcellularLocation>
</comment>
<comment type="caution">
    <text evidence="12">The sequence shown here is derived from an EMBL/GenBank/DDBJ whole genome shotgun (WGS) entry which is preliminary data.</text>
</comment>
<dbReference type="GO" id="GO:0015031">
    <property type="term" value="P:protein transport"/>
    <property type="evidence" value="ECO:0007669"/>
    <property type="project" value="UniProtKB-KW"/>
</dbReference>
<keyword evidence="3" id="KW-0813">Transport</keyword>
<evidence type="ECO:0000256" key="6">
    <source>
        <dbReference type="ARBA" id="ARBA00022892"/>
    </source>
</evidence>
<dbReference type="InterPro" id="IPR000133">
    <property type="entry name" value="ER_ret_rcpt"/>
</dbReference>
<comment type="similarity">
    <text evidence="2">Belongs to the ERD2 family.</text>
</comment>
<evidence type="ECO:0000313" key="12">
    <source>
        <dbReference type="EMBL" id="GMM35021.1"/>
    </source>
</evidence>
<keyword evidence="4 11" id="KW-0812">Transmembrane</keyword>
<evidence type="ECO:0000256" key="11">
    <source>
        <dbReference type="SAM" id="Phobius"/>
    </source>
</evidence>
<keyword evidence="6" id="KW-0931">ER-Golgi transport</keyword>
<evidence type="ECO:0000256" key="7">
    <source>
        <dbReference type="ARBA" id="ARBA00022927"/>
    </source>
</evidence>
<accession>A0AAV5QK07</accession>
<dbReference type="GO" id="GO:0016192">
    <property type="term" value="P:vesicle-mediated transport"/>
    <property type="evidence" value="ECO:0007669"/>
    <property type="project" value="UniProtKB-KW"/>
</dbReference>
<reference evidence="12 13" key="1">
    <citation type="journal article" date="2023" name="Elife">
        <title>Identification of key yeast species and microbe-microbe interactions impacting larval growth of Drosophila in the wild.</title>
        <authorList>
            <person name="Mure A."/>
            <person name="Sugiura Y."/>
            <person name="Maeda R."/>
            <person name="Honda K."/>
            <person name="Sakurai N."/>
            <person name="Takahashi Y."/>
            <person name="Watada M."/>
            <person name="Katoh T."/>
            <person name="Gotoh A."/>
            <person name="Gotoh Y."/>
            <person name="Taniguchi I."/>
            <person name="Nakamura K."/>
            <person name="Hayashi T."/>
            <person name="Katayama T."/>
            <person name="Uemura T."/>
            <person name="Hattori Y."/>
        </authorList>
    </citation>
    <scope>NUCLEOTIDE SEQUENCE [LARGE SCALE GENOMIC DNA]</scope>
    <source>
        <strain evidence="12 13">SC-9</strain>
    </source>
</reference>
<protein>
    <submittedName>
        <fullName evidence="12">Erd2 protein</fullName>
    </submittedName>
</protein>
<dbReference type="GeneID" id="90073000"/>
<dbReference type="Pfam" id="PF00810">
    <property type="entry name" value="ER_lumen_recept"/>
    <property type="match status" value="1"/>
</dbReference>
<feature type="transmembrane region" description="Helical" evidence="11">
    <location>
        <begin position="181"/>
        <end position="201"/>
    </location>
</feature>
<dbReference type="GO" id="GO:0046923">
    <property type="term" value="F:ER retention sequence binding"/>
    <property type="evidence" value="ECO:0007669"/>
    <property type="project" value="InterPro"/>
</dbReference>
<evidence type="ECO:0000256" key="8">
    <source>
        <dbReference type="ARBA" id="ARBA00022989"/>
    </source>
</evidence>
<dbReference type="PANTHER" id="PTHR10585">
    <property type="entry name" value="ER LUMEN PROTEIN RETAINING RECEPTOR"/>
    <property type="match status" value="1"/>
</dbReference>
<dbReference type="PRINTS" id="PR00660">
    <property type="entry name" value="ERLUMENR"/>
</dbReference>
<feature type="transmembrane region" description="Helical" evidence="11">
    <location>
        <begin position="152"/>
        <end position="169"/>
    </location>
</feature>
<sequence length="214" mass="24996">MNIFRFLSDLSHLLSIFILLHRIQTSRSIAGISFKTQVLYAVVFATRYLDVFYSYVSLYNTLMKIFFMGSSLFIVYIMVYKFNVLNNQQPRNDDFKVEYLVGGAAVMSLLFTYSYHPTEVLWSFSLWLESVAIFPQLFMLQKTGEAESLTAHYIFTLGFYRALCIPNWIVRYHFEGKIDKIALAAGIVQTLVYSDFFYIYYQKVIKALKVELPV</sequence>
<dbReference type="PROSITE" id="PS00951">
    <property type="entry name" value="ER_LUMEN_RECEPTOR_1"/>
    <property type="match status" value="1"/>
</dbReference>
<evidence type="ECO:0000256" key="2">
    <source>
        <dbReference type="ARBA" id="ARBA00010120"/>
    </source>
</evidence>
<evidence type="ECO:0000256" key="1">
    <source>
        <dbReference type="ARBA" id="ARBA00004477"/>
    </source>
</evidence>
<dbReference type="AlphaFoldDB" id="A0AAV5QK07"/>
<dbReference type="Proteomes" id="UP001360560">
    <property type="component" value="Unassembled WGS sequence"/>
</dbReference>
<organism evidence="12 13">
    <name type="scientific">Saccharomycopsis crataegensis</name>
    <dbReference type="NCBI Taxonomy" id="43959"/>
    <lineage>
        <taxon>Eukaryota</taxon>
        <taxon>Fungi</taxon>
        <taxon>Dikarya</taxon>
        <taxon>Ascomycota</taxon>
        <taxon>Saccharomycotina</taxon>
        <taxon>Saccharomycetes</taxon>
        <taxon>Saccharomycopsidaceae</taxon>
        <taxon>Saccharomycopsis</taxon>
    </lineage>
</organism>
<keyword evidence="5" id="KW-0256">Endoplasmic reticulum</keyword>
<evidence type="ECO:0000256" key="10">
    <source>
        <dbReference type="ARBA" id="ARBA00023170"/>
    </source>
</evidence>
<evidence type="ECO:0000256" key="9">
    <source>
        <dbReference type="ARBA" id="ARBA00023136"/>
    </source>
</evidence>
<proteinExistence type="inferred from homology"/>
<keyword evidence="10" id="KW-0675">Receptor</keyword>
<evidence type="ECO:0000256" key="5">
    <source>
        <dbReference type="ARBA" id="ARBA00022824"/>
    </source>
</evidence>
<evidence type="ECO:0000256" key="4">
    <source>
        <dbReference type="ARBA" id="ARBA00022692"/>
    </source>
</evidence>
<keyword evidence="13" id="KW-1185">Reference proteome</keyword>
<dbReference type="GO" id="GO:0006621">
    <property type="term" value="P:protein retention in ER lumen"/>
    <property type="evidence" value="ECO:0007669"/>
    <property type="project" value="InterPro"/>
</dbReference>
<feature type="transmembrane region" description="Helical" evidence="11">
    <location>
        <begin position="97"/>
        <end position="115"/>
    </location>
</feature>
<dbReference type="GO" id="GO:0005789">
    <property type="term" value="C:endoplasmic reticulum membrane"/>
    <property type="evidence" value="ECO:0007669"/>
    <property type="project" value="UniProtKB-SubCell"/>
</dbReference>
<keyword evidence="9 11" id="KW-0472">Membrane</keyword>
<evidence type="ECO:0000313" key="13">
    <source>
        <dbReference type="Proteomes" id="UP001360560"/>
    </source>
</evidence>
<dbReference type="RefSeq" id="XP_064852021.1">
    <property type="nucleotide sequence ID" value="XM_064995949.1"/>
</dbReference>
<name>A0AAV5QK07_9ASCO</name>
<keyword evidence="7" id="KW-0653">Protein transport</keyword>
<feature type="transmembrane region" description="Helical" evidence="11">
    <location>
        <begin position="52"/>
        <end position="77"/>
    </location>
</feature>